<dbReference type="AlphaFoldDB" id="A0A1N7KW99"/>
<dbReference type="GO" id="GO:0006281">
    <property type="term" value="P:DNA repair"/>
    <property type="evidence" value="ECO:0007669"/>
    <property type="project" value="InterPro"/>
</dbReference>
<dbReference type="RefSeq" id="WP_076550838.1">
    <property type="nucleotide sequence ID" value="NZ_FTOL01000001.1"/>
</dbReference>
<dbReference type="GO" id="GO:0003677">
    <property type="term" value="F:DNA binding"/>
    <property type="evidence" value="ECO:0007669"/>
    <property type="project" value="InterPro"/>
</dbReference>
<evidence type="ECO:0000313" key="4">
    <source>
        <dbReference type="Proteomes" id="UP000186744"/>
    </source>
</evidence>
<dbReference type="STRING" id="373668.SAMN05421786_101801"/>
<accession>A0A1N7KW99</accession>
<protein>
    <submittedName>
        <fullName evidence="3">Metal binding domain of Ada</fullName>
    </submittedName>
</protein>
<keyword evidence="4" id="KW-1185">Reference proteome</keyword>
<evidence type="ECO:0000259" key="2">
    <source>
        <dbReference type="Pfam" id="PF02805"/>
    </source>
</evidence>
<gene>
    <name evidence="3" type="ORF">SAMN05421786_101801</name>
</gene>
<evidence type="ECO:0000313" key="3">
    <source>
        <dbReference type="EMBL" id="SIS65889.1"/>
    </source>
</evidence>
<dbReference type="EMBL" id="FTOL01000001">
    <property type="protein sequence ID" value="SIS65889.1"/>
    <property type="molecule type" value="Genomic_DNA"/>
</dbReference>
<dbReference type="Pfam" id="PF02805">
    <property type="entry name" value="Ada_Zn_binding"/>
    <property type="match status" value="1"/>
</dbReference>
<dbReference type="InterPro" id="IPR004026">
    <property type="entry name" value="Ada_DNA_repair_Zn-bd"/>
</dbReference>
<proteinExistence type="predicted"/>
<reference evidence="4" key="1">
    <citation type="submission" date="2017-01" db="EMBL/GenBank/DDBJ databases">
        <authorList>
            <person name="Varghese N."/>
            <person name="Submissions S."/>
        </authorList>
    </citation>
    <scope>NUCLEOTIDE SEQUENCE [LARGE SCALE GENOMIC DNA]</scope>
    <source>
        <strain evidence="4">DSM 18017</strain>
    </source>
</reference>
<keyword evidence="1" id="KW-0010">Activator</keyword>
<dbReference type="InterPro" id="IPR035451">
    <property type="entry name" value="Ada-like_dom_sf"/>
</dbReference>
<evidence type="ECO:0000256" key="1">
    <source>
        <dbReference type="ARBA" id="ARBA00023159"/>
    </source>
</evidence>
<dbReference type="SUPFAM" id="SSF57884">
    <property type="entry name" value="Ada DNA repair protein, N-terminal domain (N-Ada 10)"/>
    <property type="match status" value="1"/>
</dbReference>
<dbReference type="Gene3D" id="3.40.10.10">
    <property type="entry name" value="DNA Methylphosphotriester Repair Domain"/>
    <property type="match status" value="1"/>
</dbReference>
<feature type="domain" description="Ada DNA repair metal-binding" evidence="2">
    <location>
        <begin position="24"/>
        <end position="69"/>
    </location>
</feature>
<dbReference type="GO" id="GO:0008168">
    <property type="term" value="F:methyltransferase activity"/>
    <property type="evidence" value="ECO:0007669"/>
    <property type="project" value="InterPro"/>
</dbReference>
<name>A0A1N7KW99_9FLAO</name>
<sequence length="87" mass="10414">MIQHSQVTDVELRSKIHHQKIHIGGNKRLKIYGLLSCSSGKRMKRQNRVFFTNEKEAIQYKYRPCGHCMKEKYKAWKDQQNIQQSHN</sequence>
<dbReference type="Proteomes" id="UP000186744">
    <property type="component" value="Unassembled WGS sequence"/>
</dbReference>
<dbReference type="OrthoDB" id="894286at2"/>
<dbReference type="GO" id="GO:0008270">
    <property type="term" value="F:zinc ion binding"/>
    <property type="evidence" value="ECO:0007669"/>
    <property type="project" value="InterPro"/>
</dbReference>
<organism evidence="3 4">
    <name type="scientific">Chryseobacterium ureilyticum</name>
    <dbReference type="NCBI Taxonomy" id="373668"/>
    <lineage>
        <taxon>Bacteria</taxon>
        <taxon>Pseudomonadati</taxon>
        <taxon>Bacteroidota</taxon>
        <taxon>Flavobacteriia</taxon>
        <taxon>Flavobacteriales</taxon>
        <taxon>Weeksellaceae</taxon>
        <taxon>Chryseobacterium group</taxon>
        <taxon>Chryseobacterium</taxon>
    </lineage>
</organism>
<dbReference type="GO" id="GO:0006355">
    <property type="term" value="P:regulation of DNA-templated transcription"/>
    <property type="evidence" value="ECO:0007669"/>
    <property type="project" value="InterPro"/>
</dbReference>